<dbReference type="Proteomes" id="UP000002033">
    <property type="component" value="Chromosome"/>
</dbReference>
<dbReference type="EMBL" id="CP002083">
    <property type="protein sequence ID" value="ADJ24025.1"/>
    <property type="molecule type" value="Genomic_DNA"/>
</dbReference>
<keyword evidence="3" id="KW-1185">Reference proteome</keyword>
<dbReference type="OrthoDB" id="7933523at2"/>
<feature type="region of interest" description="Disordered" evidence="1">
    <location>
        <begin position="137"/>
        <end position="168"/>
    </location>
</feature>
<dbReference type="AlphaFoldDB" id="D8JR40"/>
<gene>
    <name evidence="2" type="ordered locus">Hden_2227</name>
</gene>
<organism evidence="2 3">
    <name type="scientific">Hyphomicrobium denitrificans (strain ATCC 51888 / DSM 1869 / NCIMB 11706 / TK 0415)</name>
    <dbReference type="NCBI Taxonomy" id="582899"/>
    <lineage>
        <taxon>Bacteria</taxon>
        <taxon>Pseudomonadati</taxon>
        <taxon>Pseudomonadota</taxon>
        <taxon>Alphaproteobacteria</taxon>
        <taxon>Hyphomicrobiales</taxon>
        <taxon>Hyphomicrobiaceae</taxon>
        <taxon>Hyphomicrobium</taxon>
    </lineage>
</organism>
<accession>D8JR40</accession>
<proteinExistence type="predicted"/>
<dbReference type="STRING" id="582899.Hden_2227"/>
<dbReference type="HOGENOM" id="CLU_1584250_0_0_5"/>
<evidence type="ECO:0000313" key="3">
    <source>
        <dbReference type="Proteomes" id="UP000002033"/>
    </source>
</evidence>
<name>D8JR40_HYPDA</name>
<evidence type="ECO:0000313" key="2">
    <source>
        <dbReference type="EMBL" id="ADJ24025.1"/>
    </source>
</evidence>
<dbReference type="RefSeq" id="WP_013216184.1">
    <property type="nucleotide sequence ID" value="NC_014313.1"/>
</dbReference>
<reference evidence="3" key="1">
    <citation type="journal article" date="2011" name="J. Bacteriol.">
        <title>Genome sequences of eight morphologically diverse alphaproteobacteria.</title>
        <authorList>
            <consortium name="US DOE Joint Genome Institute"/>
            <person name="Brown P.J."/>
            <person name="Kysela D.T."/>
            <person name="Buechlein A."/>
            <person name="Hemmerich C."/>
            <person name="Brun Y.V."/>
        </authorList>
    </citation>
    <scope>NUCLEOTIDE SEQUENCE [LARGE SCALE GENOMIC DNA]</scope>
    <source>
        <strain evidence="3">ATCC 51888 / DSM 1869 / NCIB 11706 / TK 0415</strain>
    </source>
</reference>
<evidence type="ECO:0000256" key="1">
    <source>
        <dbReference type="SAM" id="MobiDB-lite"/>
    </source>
</evidence>
<dbReference type="KEGG" id="hdn:Hden_2227"/>
<sequence length="168" mass="18073" precursor="true">MRFLTSLSLITLIVPLTLAAGVGSSSIIASAYAKNNIWKDGDHGASYQAPIEDKKLNCKQLSGRVQVLILQLRGFDNRKQASGFSRGLQSAFSSTVGTSAKGRDPDGQHAADLQRLQEYNQRLAASGCKSYDLDYELKQTDPTASPTPRIAPPKKAKAPADAAKKKQP</sequence>
<protein>
    <submittedName>
        <fullName evidence="2">Uncharacterized protein</fullName>
    </submittedName>
</protein>